<evidence type="ECO:0000256" key="2">
    <source>
        <dbReference type="SAM" id="Phobius"/>
    </source>
</evidence>
<dbReference type="RefSeq" id="WP_008660724.1">
    <property type="nucleotide sequence ID" value="NZ_ANMO01000219.1"/>
</dbReference>
<evidence type="ECO:0000313" key="4">
    <source>
        <dbReference type="Proteomes" id="UP000011529"/>
    </source>
</evidence>
<organism evidence="3 4">
    <name type="scientific">Rhodopirellula europaea 6C</name>
    <dbReference type="NCBI Taxonomy" id="1263867"/>
    <lineage>
        <taxon>Bacteria</taxon>
        <taxon>Pseudomonadati</taxon>
        <taxon>Planctomycetota</taxon>
        <taxon>Planctomycetia</taxon>
        <taxon>Pirellulales</taxon>
        <taxon>Pirellulaceae</taxon>
        <taxon>Rhodopirellula</taxon>
    </lineage>
</organism>
<keyword evidence="2" id="KW-0812">Transmembrane</keyword>
<protein>
    <submittedName>
        <fullName evidence="3">Uncharacterized protein</fullName>
    </submittedName>
</protein>
<keyword evidence="4" id="KW-1185">Reference proteome</keyword>
<dbReference type="PATRIC" id="fig|1263867.3.peg.5370"/>
<reference evidence="3" key="2">
    <citation type="journal article" date="2013" name="Mar. Genomics">
        <title>Expression of sulfatases in Rhodopirellula baltica and the diversity of sulfatases in the genus Rhodopirellula.</title>
        <authorList>
            <person name="Wegner C.E."/>
            <person name="Richter-Heitmann T."/>
            <person name="Klindworth A."/>
            <person name="Klockow C."/>
            <person name="Richter M."/>
            <person name="Achstetter T."/>
            <person name="Glockner F.O."/>
            <person name="Harder J."/>
        </authorList>
    </citation>
    <scope>NUCLEOTIDE SEQUENCE [LARGE SCALE GENOMIC DNA]</scope>
    <source>
        <strain evidence="3">6C</strain>
    </source>
</reference>
<feature type="region of interest" description="Disordered" evidence="1">
    <location>
        <begin position="58"/>
        <end position="77"/>
    </location>
</feature>
<feature type="transmembrane region" description="Helical" evidence="2">
    <location>
        <begin position="208"/>
        <end position="228"/>
    </location>
</feature>
<name>M2AXI4_9BACT</name>
<dbReference type="AlphaFoldDB" id="M2AXI4"/>
<evidence type="ECO:0000313" key="3">
    <source>
        <dbReference type="EMBL" id="EMB14253.1"/>
    </source>
</evidence>
<dbReference type="EMBL" id="ANMO01000219">
    <property type="protein sequence ID" value="EMB14253.1"/>
    <property type="molecule type" value="Genomic_DNA"/>
</dbReference>
<keyword evidence="2" id="KW-0472">Membrane</keyword>
<sequence>MALVRIPSLGNSRFFSQLAAHHLGNNPQVDASFYWKRLRRTAALAILLGAVNVLSGTSGSMKASTNSSRPASPQPITLRHADPEFRVDIHPDPTSTLPATNLASVPATTMLAWKMSNSDESNNLIEANDPDGATEEALISSGPRAVPPVGWRRTSNGWENVAEWPTAHNQTGGISAQVSLSDQILLQEKREPAVLRRSMDKLRSTHPAIIASVQIASVLVLFATWVALREKPFRRDDEQTPNQLAS</sequence>
<reference evidence="3" key="1">
    <citation type="submission" date="2012-11" db="EMBL/GenBank/DDBJ databases">
        <title>Permanent draft genomes of Rhodopirellula europaea strain SH398 and 6C.</title>
        <authorList>
            <person name="Richter M."/>
            <person name="Richter-Heitmann T."/>
            <person name="Frank C."/>
            <person name="Harder J."/>
            <person name="Glockner F.O."/>
        </authorList>
    </citation>
    <scope>NUCLEOTIDE SEQUENCE</scope>
    <source>
        <strain evidence="3">6C</strain>
    </source>
</reference>
<keyword evidence="2" id="KW-1133">Transmembrane helix</keyword>
<evidence type="ECO:0000256" key="1">
    <source>
        <dbReference type="SAM" id="MobiDB-lite"/>
    </source>
</evidence>
<feature type="compositionally biased region" description="Polar residues" evidence="1">
    <location>
        <begin position="58"/>
        <end position="75"/>
    </location>
</feature>
<proteinExistence type="predicted"/>
<accession>M2AXI4</accession>
<comment type="caution">
    <text evidence="3">The sequence shown here is derived from an EMBL/GenBank/DDBJ whole genome shotgun (WGS) entry which is preliminary data.</text>
</comment>
<gene>
    <name evidence="3" type="ORF">RE6C_05014</name>
</gene>
<dbReference type="Proteomes" id="UP000011529">
    <property type="component" value="Unassembled WGS sequence"/>
</dbReference>